<keyword evidence="3" id="KW-1185">Reference proteome</keyword>
<dbReference type="AlphaFoldDB" id="A0A3N4KG50"/>
<keyword evidence="1" id="KW-0812">Transmembrane</keyword>
<protein>
    <submittedName>
        <fullName evidence="2">Uncharacterized protein</fullName>
    </submittedName>
</protein>
<dbReference type="Proteomes" id="UP000277580">
    <property type="component" value="Unassembled WGS sequence"/>
</dbReference>
<proteinExistence type="predicted"/>
<dbReference type="EMBL" id="ML119151">
    <property type="protein sequence ID" value="RPB09514.1"/>
    <property type="molecule type" value="Genomic_DNA"/>
</dbReference>
<dbReference type="InParanoid" id="A0A3N4KG50"/>
<gene>
    <name evidence="2" type="ORF">P167DRAFT_298060</name>
</gene>
<evidence type="ECO:0000313" key="3">
    <source>
        <dbReference type="Proteomes" id="UP000277580"/>
    </source>
</evidence>
<keyword evidence="1" id="KW-1133">Transmembrane helix</keyword>
<evidence type="ECO:0000256" key="1">
    <source>
        <dbReference type="SAM" id="Phobius"/>
    </source>
</evidence>
<feature type="transmembrane region" description="Helical" evidence="1">
    <location>
        <begin position="103"/>
        <end position="124"/>
    </location>
</feature>
<sequence>MTHAHHHVNYREVLVTSLAHSTTSLPTIASDHELNSILLTAACLSYGTRSTYVARHIHDGAEDTYCERPRTFTFCGREGKSNRKELRSQKNQCRIPSTICDHIFFFIAFYFLYRVFLFFTFYVASKPPIVGGQSSI</sequence>
<organism evidence="2 3">
    <name type="scientific">Morchella conica CCBAS932</name>
    <dbReference type="NCBI Taxonomy" id="1392247"/>
    <lineage>
        <taxon>Eukaryota</taxon>
        <taxon>Fungi</taxon>
        <taxon>Dikarya</taxon>
        <taxon>Ascomycota</taxon>
        <taxon>Pezizomycotina</taxon>
        <taxon>Pezizomycetes</taxon>
        <taxon>Pezizales</taxon>
        <taxon>Morchellaceae</taxon>
        <taxon>Morchella</taxon>
    </lineage>
</organism>
<evidence type="ECO:0000313" key="2">
    <source>
        <dbReference type="EMBL" id="RPB09514.1"/>
    </source>
</evidence>
<reference evidence="2 3" key="1">
    <citation type="journal article" date="2018" name="Nat. Ecol. Evol.">
        <title>Pezizomycetes genomes reveal the molecular basis of ectomycorrhizal truffle lifestyle.</title>
        <authorList>
            <person name="Murat C."/>
            <person name="Payen T."/>
            <person name="Noel B."/>
            <person name="Kuo A."/>
            <person name="Morin E."/>
            <person name="Chen J."/>
            <person name="Kohler A."/>
            <person name="Krizsan K."/>
            <person name="Balestrini R."/>
            <person name="Da Silva C."/>
            <person name="Montanini B."/>
            <person name="Hainaut M."/>
            <person name="Levati E."/>
            <person name="Barry K.W."/>
            <person name="Belfiori B."/>
            <person name="Cichocki N."/>
            <person name="Clum A."/>
            <person name="Dockter R.B."/>
            <person name="Fauchery L."/>
            <person name="Guy J."/>
            <person name="Iotti M."/>
            <person name="Le Tacon F."/>
            <person name="Lindquist E.A."/>
            <person name="Lipzen A."/>
            <person name="Malagnac F."/>
            <person name="Mello A."/>
            <person name="Molinier V."/>
            <person name="Miyauchi S."/>
            <person name="Poulain J."/>
            <person name="Riccioni C."/>
            <person name="Rubini A."/>
            <person name="Sitrit Y."/>
            <person name="Splivallo R."/>
            <person name="Traeger S."/>
            <person name="Wang M."/>
            <person name="Zifcakova L."/>
            <person name="Wipf D."/>
            <person name="Zambonelli A."/>
            <person name="Paolocci F."/>
            <person name="Nowrousian M."/>
            <person name="Ottonello S."/>
            <person name="Baldrian P."/>
            <person name="Spatafora J.W."/>
            <person name="Henrissat B."/>
            <person name="Nagy L.G."/>
            <person name="Aury J.M."/>
            <person name="Wincker P."/>
            <person name="Grigoriev I.V."/>
            <person name="Bonfante P."/>
            <person name="Martin F.M."/>
        </authorList>
    </citation>
    <scope>NUCLEOTIDE SEQUENCE [LARGE SCALE GENOMIC DNA]</scope>
    <source>
        <strain evidence="2 3">CCBAS932</strain>
    </source>
</reference>
<accession>A0A3N4KG50</accession>
<keyword evidence="1" id="KW-0472">Membrane</keyword>
<name>A0A3N4KG50_9PEZI</name>